<evidence type="ECO:0000313" key="7">
    <source>
        <dbReference type="RefSeq" id="XP_022286621.1"/>
    </source>
</evidence>
<reference evidence="4 5" key="1">
    <citation type="submission" date="2025-04" db="UniProtKB">
        <authorList>
            <consortium name="RefSeq"/>
        </authorList>
    </citation>
    <scope>IDENTIFICATION</scope>
    <source>
        <tissue evidence="4 5">Whole sample</tissue>
    </source>
</reference>
<keyword evidence="1" id="KW-1133">Transmembrane helix</keyword>
<dbReference type="GeneID" id="111099587"/>
<evidence type="ECO:0000313" key="8">
    <source>
        <dbReference type="RefSeq" id="XP_022286622.1"/>
    </source>
</evidence>
<organism evidence="3 6">
    <name type="scientific">Crassostrea virginica</name>
    <name type="common">Eastern oyster</name>
    <dbReference type="NCBI Taxonomy" id="6565"/>
    <lineage>
        <taxon>Eukaryota</taxon>
        <taxon>Metazoa</taxon>
        <taxon>Spiralia</taxon>
        <taxon>Lophotrochozoa</taxon>
        <taxon>Mollusca</taxon>
        <taxon>Bivalvia</taxon>
        <taxon>Autobranchia</taxon>
        <taxon>Pteriomorphia</taxon>
        <taxon>Ostreida</taxon>
        <taxon>Ostreoidea</taxon>
        <taxon>Ostreidae</taxon>
        <taxon>Crassostrea</taxon>
    </lineage>
</organism>
<dbReference type="RefSeq" id="XP_022286622.1">
    <property type="nucleotide sequence ID" value="XM_022430914.1"/>
</dbReference>
<dbReference type="KEGG" id="cvn:111099587"/>
<dbReference type="RefSeq" id="XP_022286617.1">
    <property type="nucleotide sequence ID" value="XM_022430909.1"/>
</dbReference>
<name>A0A8B8A628_CRAVI</name>
<protein>
    <submittedName>
        <fullName evidence="4 5">Uncharacterized protein LOC111099587 isoform X1</fullName>
    </submittedName>
</protein>
<gene>
    <name evidence="4 5 6 7 8" type="primary">LOC111099587</name>
</gene>
<feature type="chain" id="PRO_5044665797" evidence="2">
    <location>
        <begin position="23"/>
        <end position="466"/>
    </location>
</feature>
<evidence type="ECO:0000313" key="6">
    <source>
        <dbReference type="RefSeq" id="XP_022286620.1"/>
    </source>
</evidence>
<dbReference type="OrthoDB" id="6213528at2759"/>
<feature type="transmembrane region" description="Helical" evidence="1">
    <location>
        <begin position="163"/>
        <end position="187"/>
    </location>
</feature>
<proteinExistence type="predicted"/>
<accession>A0A8B8A628</accession>
<evidence type="ECO:0000256" key="1">
    <source>
        <dbReference type="SAM" id="Phobius"/>
    </source>
</evidence>
<dbReference type="RefSeq" id="XP_022286621.1">
    <property type="nucleotide sequence ID" value="XM_022430913.1"/>
</dbReference>
<dbReference type="RefSeq" id="XP_022286618.1">
    <property type="nucleotide sequence ID" value="XM_022430910.1"/>
</dbReference>
<dbReference type="Proteomes" id="UP000694844">
    <property type="component" value="Chromosome 6"/>
</dbReference>
<evidence type="ECO:0000256" key="2">
    <source>
        <dbReference type="SAM" id="SignalP"/>
    </source>
</evidence>
<evidence type="ECO:0000313" key="3">
    <source>
        <dbReference type="Proteomes" id="UP000694844"/>
    </source>
</evidence>
<keyword evidence="1" id="KW-0472">Membrane</keyword>
<sequence>MMCYVSLALVHVLFIQTRPVDSFTRPCNASLQTVQRVSECPINHSSYEKAVKRKNCSAQASTVKCHSFQYHCVLSDKMDYLVEVCAPSLNVIGYVCARFSSQYKSIIRVDGLNCTSTNGTNVCPFSYNSTNGYQYPPCYTFVSGEQQPTKDQPQRSDAGGSGAGAAVAVIVTLLIIGIIIVVLVVLYKTNQFGLKDRMQPHIPVIPHLFNCDEPAQATNGLYQHTKKDGIEDSEEKSLLNGDKVPEIPLQVVHPGLCKEDSKDKSIMAEIKFNVKAKTLKDKLLFKCSIMYINTCLQSPSESWTKQNSVRCLNTAAIELQNKEEKDICIDFIEKMEREDSFANDVHKSTLQMFKTVSSVQDKYNGLVEIDVPEGYVTFTFHFSEDENLKTFLGDIHKKDEQLINTFSRIILNSSFLESFNAKPRHLAWNVKEVKIFKDDKLDDERRINLKGDPKDFEENDALHQQW</sequence>
<dbReference type="RefSeq" id="XP_022286620.1">
    <property type="nucleotide sequence ID" value="XM_022430912.1"/>
</dbReference>
<dbReference type="AlphaFoldDB" id="A0A8B8A628"/>
<evidence type="ECO:0000313" key="5">
    <source>
        <dbReference type="RefSeq" id="XP_022286618.1"/>
    </source>
</evidence>
<keyword evidence="3" id="KW-1185">Reference proteome</keyword>
<keyword evidence="2" id="KW-0732">Signal</keyword>
<feature type="signal peptide" evidence="2">
    <location>
        <begin position="1"/>
        <end position="22"/>
    </location>
</feature>
<keyword evidence="1" id="KW-0812">Transmembrane</keyword>
<evidence type="ECO:0000313" key="4">
    <source>
        <dbReference type="RefSeq" id="XP_022286617.1"/>
    </source>
</evidence>